<dbReference type="Pfam" id="PF12724">
    <property type="entry name" value="Flavodoxin_5"/>
    <property type="match status" value="1"/>
</dbReference>
<accession>A0A9J6RCJ5</accession>
<dbReference type="GO" id="GO:0070819">
    <property type="term" value="F:menaquinone-dependent protoporphyrinogen oxidase activity"/>
    <property type="evidence" value="ECO:0007669"/>
    <property type="project" value="TreeGrafter"/>
</dbReference>
<protein>
    <recommendedName>
        <fullName evidence="1">Flavodoxin domain-containing protein</fullName>
    </recommendedName>
</protein>
<evidence type="ECO:0000259" key="1">
    <source>
        <dbReference type="Pfam" id="PF12724"/>
    </source>
</evidence>
<dbReference type="GO" id="GO:0010181">
    <property type="term" value="F:FMN binding"/>
    <property type="evidence" value="ECO:0007669"/>
    <property type="project" value="TreeGrafter"/>
</dbReference>
<evidence type="ECO:0000313" key="2">
    <source>
        <dbReference type="EMBL" id="MCZ0702929.1"/>
    </source>
</evidence>
<keyword evidence="3" id="KW-1185">Reference proteome</keyword>
<dbReference type="Gene3D" id="3.40.50.360">
    <property type="match status" value="1"/>
</dbReference>
<organism evidence="2 3">
    <name type="scientific">Natronobacillus azotifigens</name>
    <dbReference type="NCBI Taxonomy" id="472978"/>
    <lineage>
        <taxon>Bacteria</taxon>
        <taxon>Bacillati</taxon>
        <taxon>Bacillota</taxon>
        <taxon>Bacilli</taxon>
        <taxon>Bacillales</taxon>
        <taxon>Bacillaceae</taxon>
        <taxon>Natronobacillus</taxon>
    </lineage>
</organism>
<dbReference type="PANTHER" id="PTHR38030:SF2">
    <property type="entry name" value="PROTOPORPHYRINOGEN IX DEHYDROGENASE [QUINONE]"/>
    <property type="match status" value="1"/>
</dbReference>
<dbReference type="Proteomes" id="UP001084197">
    <property type="component" value="Unassembled WGS sequence"/>
</dbReference>
<dbReference type="EMBL" id="JAPRAT010000010">
    <property type="protein sequence ID" value="MCZ0702929.1"/>
    <property type="molecule type" value="Genomic_DNA"/>
</dbReference>
<gene>
    <name evidence="2" type="ORF">OWO01_06865</name>
</gene>
<dbReference type="SUPFAM" id="SSF52218">
    <property type="entry name" value="Flavoproteins"/>
    <property type="match status" value="1"/>
</dbReference>
<feature type="domain" description="Flavodoxin" evidence="1">
    <location>
        <begin position="5"/>
        <end position="137"/>
    </location>
</feature>
<dbReference type="AlphaFoldDB" id="A0A9J6RCJ5"/>
<reference evidence="2" key="1">
    <citation type="submission" date="2022-11" db="EMBL/GenBank/DDBJ databases">
        <title>WGS of Natronobacillus azotifigens 24KS-1, an anaerobic diazotrophic haloalkaliphile from soda-rich habitats.</title>
        <authorList>
            <person name="Sorokin D.Y."/>
            <person name="Merkel A.Y."/>
        </authorList>
    </citation>
    <scope>NUCLEOTIDE SEQUENCE</scope>
    <source>
        <strain evidence="2">24KS-1</strain>
    </source>
</reference>
<dbReference type="RefSeq" id="WP_268779698.1">
    <property type="nucleotide sequence ID" value="NZ_JAPRAT010000010.1"/>
</dbReference>
<comment type="caution">
    <text evidence="2">The sequence shown here is derived from an EMBL/GenBank/DDBJ whole genome shotgun (WGS) entry which is preliminary data.</text>
</comment>
<name>A0A9J6RCJ5_9BACI</name>
<dbReference type="PANTHER" id="PTHR38030">
    <property type="entry name" value="PROTOPORPHYRINOGEN IX DEHYDROGENASE [MENAQUINONE]"/>
    <property type="match status" value="1"/>
</dbReference>
<dbReference type="InterPro" id="IPR052200">
    <property type="entry name" value="Protoporphyrinogen_IX_DH"/>
</dbReference>
<dbReference type="GO" id="GO:0006783">
    <property type="term" value="P:heme biosynthetic process"/>
    <property type="evidence" value="ECO:0007669"/>
    <property type="project" value="TreeGrafter"/>
</dbReference>
<dbReference type="InterPro" id="IPR026816">
    <property type="entry name" value="Flavodoxin_dom"/>
</dbReference>
<dbReference type="InterPro" id="IPR029039">
    <property type="entry name" value="Flavoprotein-like_sf"/>
</dbReference>
<sequence>MKSILIVYKTKTGFTKKYVEWISETISCQTIPLEQIDHVDTNTYDLIIYGAGIHAGRIQGLKEFKKKAWDVVDGKVAIFATGGAPYDEAIITKIKTNNFSEHERKDMELFYFQSGLNYEKMGLFEKMIMNIYRKVLEFKNNKSDVEDGTSKAIARSYDHSSREYIKPMIDYVNQLADNEWNKV</sequence>
<evidence type="ECO:0000313" key="3">
    <source>
        <dbReference type="Proteomes" id="UP001084197"/>
    </source>
</evidence>
<proteinExistence type="predicted"/>